<comment type="caution">
    <text evidence="1">The sequence shown here is derived from an EMBL/GenBank/DDBJ whole genome shotgun (WGS) entry which is preliminary data.</text>
</comment>
<proteinExistence type="predicted"/>
<dbReference type="AlphaFoldDB" id="A0A1D2N796"/>
<keyword evidence="2" id="KW-1185">Reference proteome</keyword>
<evidence type="ECO:0000313" key="1">
    <source>
        <dbReference type="EMBL" id="ODN01139.1"/>
    </source>
</evidence>
<dbReference type="Proteomes" id="UP000094527">
    <property type="component" value="Unassembled WGS sequence"/>
</dbReference>
<gene>
    <name evidence="1" type="ORF">Ocin01_05538</name>
</gene>
<accession>A0A1D2N796</accession>
<evidence type="ECO:0000313" key="2">
    <source>
        <dbReference type="Proteomes" id="UP000094527"/>
    </source>
</evidence>
<sequence>MPVNDFKLREGIVNRNRLRSLYLTFNNRLKRSPSYHLALPVFSILKFTNDSDGSFKILHISRFTLYWQ</sequence>
<reference evidence="1 2" key="1">
    <citation type="journal article" date="2016" name="Genome Biol. Evol.">
        <title>Gene Family Evolution Reflects Adaptation to Soil Environmental Stressors in the Genome of the Collembolan Orchesella cincta.</title>
        <authorList>
            <person name="Faddeeva-Vakhrusheva A."/>
            <person name="Derks M.F."/>
            <person name="Anvar S.Y."/>
            <person name="Agamennone V."/>
            <person name="Suring W."/>
            <person name="Smit S."/>
            <person name="van Straalen N.M."/>
            <person name="Roelofs D."/>
        </authorList>
    </citation>
    <scope>NUCLEOTIDE SEQUENCE [LARGE SCALE GENOMIC DNA]</scope>
    <source>
        <tissue evidence="1">Mixed pool</tissue>
    </source>
</reference>
<dbReference type="EMBL" id="LJIJ01000169">
    <property type="protein sequence ID" value="ODN01139.1"/>
    <property type="molecule type" value="Genomic_DNA"/>
</dbReference>
<organism evidence="1 2">
    <name type="scientific">Orchesella cincta</name>
    <name type="common">Springtail</name>
    <name type="synonym">Podura cincta</name>
    <dbReference type="NCBI Taxonomy" id="48709"/>
    <lineage>
        <taxon>Eukaryota</taxon>
        <taxon>Metazoa</taxon>
        <taxon>Ecdysozoa</taxon>
        <taxon>Arthropoda</taxon>
        <taxon>Hexapoda</taxon>
        <taxon>Collembola</taxon>
        <taxon>Entomobryomorpha</taxon>
        <taxon>Entomobryoidea</taxon>
        <taxon>Orchesellidae</taxon>
        <taxon>Orchesellinae</taxon>
        <taxon>Orchesella</taxon>
    </lineage>
</organism>
<protein>
    <submittedName>
        <fullName evidence="1">Uncharacterized protein</fullName>
    </submittedName>
</protein>
<name>A0A1D2N796_ORCCI</name>